<evidence type="ECO:0000256" key="4">
    <source>
        <dbReference type="ARBA" id="ARBA00023015"/>
    </source>
</evidence>
<protein>
    <recommendedName>
        <fullName evidence="9">Auxin response factor</fullName>
    </recommendedName>
</protein>
<dbReference type="Pfam" id="PF02362">
    <property type="entry name" value="B3"/>
    <property type="match status" value="1"/>
</dbReference>
<reference evidence="12" key="2">
    <citation type="submission" date="2018-05" db="EMBL/GenBank/DDBJ databases">
        <title>OpunRS2 (Oryza punctata Reference Sequence Version 2).</title>
        <authorList>
            <person name="Zhang J."/>
            <person name="Kudrna D."/>
            <person name="Lee S."/>
            <person name="Talag J."/>
            <person name="Welchert J."/>
            <person name="Wing R.A."/>
        </authorList>
    </citation>
    <scope>NUCLEOTIDE SEQUENCE [LARGE SCALE GENOMIC DNA]</scope>
</reference>
<feature type="compositionally biased region" description="Polar residues" evidence="10">
    <location>
        <begin position="402"/>
        <end position="429"/>
    </location>
</feature>
<dbReference type="HOGENOM" id="CLU_002626_2_2_1"/>
<evidence type="ECO:0000256" key="10">
    <source>
        <dbReference type="SAM" id="MobiDB-lite"/>
    </source>
</evidence>
<dbReference type="SMART" id="SM01019">
    <property type="entry name" value="B3"/>
    <property type="match status" value="1"/>
</dbReference>
<dbReference type="Gramene" id="OPUNC01G41560.1">
    <property type="protein sequence ID" value="OPUNC01G41560.1"/>
    <property type="gene ID" value="OPUNC01G41560"/>
</dbReference>
<dbReference type="PROSITE" id="PS50863">
    <property type="entry name" value="B3"/>
    <property type="match status" value="1"/>
</dbReference>
<dbReference type="PANTHER" id="PTHR31384">
    <property type="entry name" value="AUXIN RESPONSE FACTOR 4-RELATED"/>
    <property type="match status" value="1"/>
</dbReference>
<evidence type="ECO:0000313" key="13">
    <source>
        <dbReference type="Proteomes" id="UP000026962"/>
    </source>
</evidence>
<evidence type="ECO:0000256" key="1">
    <source>
        <dbReference type="ARBA" id="ARBA00003182"/>
    </source>
</evidence>
<keyword evidence="7 9" id="KW-0539">Nucleus</keyword>
<feature type="region of interest" description="Disordered" evidence="10">
    <location>
        <begin position="728"/>
        <end position="758"/>
    </location>
</feature>
<evidence type="ECO:0000256" key="8">
    <source>
        <dbReference type="ARBA" id="ARBA00023294"/>
    </source>
</evidence>
<evidence type="ECO:0000256" key="7">
    <source>
        <dbReference type="ARBA" id="ARBA00023242"/>
    </source>
</evidence>
<dbReference type="FunFam" id="2.40.330.10:FF:000001">
    <property type="entry name" value="Auxin response factor"/>
    <property type="match status" value="1"/>
</dbReference>
<evidence type="ECO:0000259" key="11">
    <source>
        <dbReference type="PROSITE" id="PS50863"/>
    </source>
</evidence>
<dbReference type="GO" id="GO:0006355">
    <property type="term" value="P:regulation of DNA-templated transcription"/>
    <property type="evidence" value="ECO:0007669"/>
    <property type="project" value="InterPro"/>
</dbReference>
<dbReference type="InterPro" id="IPR010525">
    <property type="entry name" value="ARF_dom"/>
</dbReference>
<dbReference type="Proteomes" id="UP000026962">
    <property type="component" value="Chromosome 1"/>
</dbReference>
<keyword evidence="5 9" id="KW-0238">DNA-binding</keyword>
<evidence type="ECO:0000256" key="3">
    <source>
        <dbReference type="ARBA" id="ARBA00007853"/>
    </source>
</evidence>
<feature type="compositionally biased region" description="Basic and acidic residues" evidence="10">
    <location>
        <begin position="739"/>
        <end position="751"/>
    </location>
</feature>
<dbReference type="Gene3D" id="2.30.30.1040">
    <property type="match status" value="1"/>
</dbReference>
<keyword evidence="6 9" id="KW-0804">Transcription</keyword>
<evidence type="ECO:0000256" key="9">
    <source>
        <dbReference type="RuleBase" id="RU004561"/>
    </source>
</evidence>
<dbReference type="EnsemblPlants" id="OPUNC01G41560.1">
    <property type="protein sequence ID" value="OPUNC01G41560.1"/>
    <property type="gene ID" value="OPUNC01G41560"/>
</dbReference>
<keyword evidence="8 9" id="KW-0927">Auxin signaling pathway</keyword>
<dbReference type="OMA" id="LHFWNGQ"/>
<dbReference type="eggNOG" id="ENOG502QRXI">
    <property type="taxonomic scope" value="Eukaryota"/>
</dbReference>
<sequence>MPPAAMAPPPPPHGSSTGDPLYDELWHACAGPLVTVPRIGDLVFYFPQGHIEQVEASMNQVANNQMRLYDLPSKLLCRVLNVELKAEQDTDEVYAQVMLMPEPEQNEMAVEKTTPTSGPVQARPPVRSFCKTLTASDTSTHGGFSVLRRHADECLPPLDMTQSPPTQELVAKDLHGMDWRFRHIFRGQPRRHLLQSGWSVFVSSKRLVAGDAFIFLRGENGELRVGVRRAMRQLSNVPSSVISSQSMHLGVLATAWHAINTKSMFTVYYKPRTSPSEFIIPYDQYMESVKNNYSVAMRFRMRFEGEEAPEQRFTGTIIGSENLDPLWPESSWRSLKVRWDEPSTIPRPDRVSPWKIEPASSPPVNPLPLSRVKRPRPNAPPASPESPILTKEAATKVDVDSAQAQRSQNSTVLQGQEQMTLRNNLTESNDSDVTAHKALMWTPSPNAAKAHPLSFQQRPPMDSWMQLGRRETDFKDARSGAQSFGDSQSFFMQNFDEAQNRLTSFKNQFQDQGSARHFSDPYFFVPPQPSLTVESSTQMHTDSKELHFWNGQSTVYGNSRDQPQNFRFEQNSSGWLNQSFARPEQPRVIRPHASIAPVELEKTGEGSGFKIFGFKVDTTNAPNNHLSSPMAATHEPMLQTPSLNQLQPAQTDCIPEVSVSTAGTATENEKSAQQAQQSSKDVQSKSQVASTRSCTKVHKQGVALGRSVDLSKEFCSIVRKIYIYTKEEVQKMNSKSNAPKREDSAENEKGSVKRRYKR</sequence>
<proteinExistence type="inferred from homology"/>
<dbReference type="GO" id="GO:0005634">
    <property type="term" value="C:nucleus"/>
    <property type="evidence" value="ECO:0007669"/>
    <property type="project" value="UniProtKB-SubCell"/>
</dbReference>
<dbReference type="SUPFAM" id="SSF101936">
    <property type="entry name" value="DNA-binding pseudobarrel domain"/>
    <property type="match status" value="1"/>
</dbReference>
<dbReference type="CDD" id="cd10017">
    <property type="entry name" value="B3_DNA"/>
    <property type="match status" value="1"/>
</dbReference>
<dbReference type="InterPro" id="IPR015300">
    <property type="entry name" value="DNA-bd_pseudobarrel_sf"/>
</dbReference>
<dbReference type="PANTHER" id="PTHR31384:SF72">
    <property type="entry name" value="AUXIN RESPONSE FACTOR 4"/>
    <property type="match status" value="1"/>
</dbReference>
<organism evidence="12">
    <name type="scientific">Oryza punctata</name>
    <name type="common">Red rice</name>
    <dbReference type="NCBI Taxonomy" id="4537"/>
    <lineage>
        <taxon>Eukaryota</taxon>
        <taxon>Viridiplantae</taxon>
        <taxon>Streptophyta</taxon>
        <taxon>Embryophyta</taxon>
        <taxon>Tracheophyta</taxon>
        <taxon>Spermatophyta</taxon>
        <taxon>Magnoliopsida</taxon>
        <taxon>Liliopsida</taxon>
        <taxon>Poales</taxon>
        <taxon>Poaceae</taxon>
        <taxon>BOP clade</taxon>
        <taxon>Oryzoideae</taxon>
        <taxon>Oryzeae</taxon>
        <taxon>Oryzinae</taxon>
        <taxon>Oryza</taxon>
    </lineage>
</organism>
<feature type="domain" description="TF-B3" evidence="11">
    <location>
        <begin position="129"/>
        <end position="231"/>
    </location>
</feature>
<dbReference type="Pfam" id="PF06507">
    <property type="entry name" value="ARF_AD"/>
    <property type="match status" value="1"/>
</dbReference>
<dbReference type="InterPro" id="IPR003340">
    <property type="entry name" value="B3_DNA-bd"/>
</dbReference>
<dbReference type="FunFam" id="2.30.30.1040:FF:000001">
    <property type="entry name" value="Auxin response factor"/>
    <property type="match status" value="1"/>
</dbReference>
<feature type="compositionally biased region" description="Basic and acidic residues" evidence="10">
    <location>
        <begin position="342"/>
        <end position="352"/>
    </location>
</feature>
<feature type="region of interest" description="Disordered" evidence="10">
    <location>
        <begin position="661"/>
        <end position="696"/>
    </location>
</feature>
<dbReference type="Gene3D" id="2.40.330.10">
    <property type="entry name" value="DNA-binding pseudobarrel domain"/>
    <property type="match status" value="1"/>
</dbReference>
<comment type="similarity">
    <text evidence="3 9">Belongs to the ARF family.</text>
</comment>
<dbReference type="AlphaFoldDB" id="A0A0E0JT39"/>
<comment type="function">
    <text evidence="1 9">Auxin response factors (ARFs) are transcriptional factors that bind specifically to the DNA sequence 5'-TGTCTC-3' found in the auxin-responsive promoter elements (AuxREs).</text>
</comment>
<comment type="subunit">
    <text evidence="9">Homodimers and heterodimers.</text>
</comment>
<evidence type="ECO:0000256" key="2">
    <source>
        <dbReference type="ARBA" id="ARBA00004123"/>
    </source>
</evidence>
<keyword evidence="4 9" id="KW-0805">Transcription regulation</keyword>
<name>A0A0E0JT39_ORYPU</name>
<keyword evidence="13" id="KW-1185">Reference proteome</keyword>
<feature type="region of interest" description="Disordered" evidence="10">
    <location>
        <begin position="342"/>
        <end position="429"/>
    </location>
</feature>
<feature type="compositionally biased region" description="Low complexity" evidence="10">
    <location>
        <begin position="671"/>
        <end position="690"/>
    </location>
</feature>
<comment type="subcellular location">
    <subcellularLocation>
        <location evidence="2 9">Nucleus</location>
    </subcellularLocation>
</comment>
<reference evidence="12" key="1">
    <citation type="submission" date="2015-04" db="UniProtKB">
        <authorList>
            <consortium name="EnsemblPlants"/>
        </authorList>
    </citation>
    <scope>IDENTIFICATION</scope>
</reference>
<dbReference type="GO" id="GO:0003677">
    <property type="term" value="F:DNA binding"/>
    <property type="evidence" value="ECO:0007669"/>
    <property type="project" value="UniProtKB-KW"/>
</dbReference>
<evidence type="ECO:0000313" key="12">
    <source>
        <dbReference type="EnsemblPlants" id="OPUNC01G41560.1"/>
    </source>
</evidence>
<dbReference type="STRING" id="4537.A0A0E0JT39"/>
<evidence type="ECO:0000256" key="6">
    <source>
        <dbReference type="ARBA" id="ARBA00023163"/>
    </source>
</evidence>
<evidence type="ECO:0000256" key="5">
    <source>
        <dbReference type="ARBA" id="ARBA00023125"/>
    </source>
</evidence>
<dbReference type="GO" id="GO:0009734">
    <property type="term" value="P:auxin-activated signaling pathway"/>
    <property type="evidence" value="ECO:0007669"/>
    <property type="project" value="UniProtKB-KW"/>
</dbReference>
<accession>A0A0E0JT39</accession>
<dbReference type="InterPro" id="IPR044835">
    <property type="entry name" value="ARF_plant"/>
</dbReference>